<organism evidence="1">
    <name type="scientific">mine drainage metagenome</name>
    <dbReference type="NCBI Taxonomy" id="410659"/>
    <lineage>
        <taxon>unclassified sequences</taxon>
        <taxon>metagenomes</taxon>
        <taxon>ecological metagenomes</taxon>
    </lineage>
</organism>
<name>A0A1J5SDP7_9ZZZZ</name>
<protein>
    <submittedName>
        <fullName evidence="1">Uncharacterized protein</fullName>
    </submittedName>
</protein>
<sequence length="71" mass="8545">MPVFAKQYNAYFIFVYIERNAGYAAWKLKKLFKAYTRQARYLGNACGDTDDCAYLSRRKLWRKRFPRLAYS</sequence>
<dbReference type="EMBL" id="MLJW01000042">
    <property type="protein sequence ID" value="OIR06593.1"/>
    <property type="molecule type" value="Genomic_DNA"/>
</dbReference>
<gene>
    <name evidence="1" type="ORF">GALL_111990</name>
</gene>
<dbReference type="AlphaFoldDB" id="A0A1J5SDP7"/>
<reference evidence="1" key="1">
    <citation type="submission" date="2016-10" db="EMBL/GenBank/DDBJ databases">
        <title>Sequence of Gallionella enrichment culture.</title>
        <authorList>
            <person name="Poehlein A."/>
            <person name="Muehling M."/>
            <person name="Daniel R."/>
        </authorList>
    </citation>
    <scope>NUCLEOTIDE SEQUENCE</scope>
</reference>
<proteinExistence type="predicted"/>
<accession>A0A1J5SDP7</accession>
<evidence type="ECO:0000313" key="1">
    <source>
        <dbReference type="EMBL" id="OIR06593.1"/>
    </source>
</evidence>
<comment type="caution">
    <text evidence="1">The sequence shown here is derived from an EMBL/GenBank/DDBJ whole genome shotgun (WGS) entry which is preliminary data.</text>
</comment>